<dbReference type="Pfam" id="PF13976">
    <property type="entry name" value="gag_pre-integrs"/>
    <property type="match status" value="1"/>
</dbReference>
<keyword evidence="2" id="KW-0479">Metal-binding</keyword>
<keyword evidence="7" id="KW-0812">Transmembrane</keyword>
<dbReference type="PANTHER" id="PTHR42648">
    <property type="entry name" value="TRANSPOSASE, PUTATIVE-RELATED"/>
    <property type="match status" value="1"/>
</dbReference>
<feature type="transmembrane region" description="Helical" evidence="7">
    <location>
        <begin position="1432"/>
        <end position="1454"/>
    </location>
</feature>
<dbReference type="InterPro" id="IPR012337">
    <property type="entry name" value="RNaseH-like_sf"/>
</dbReference>
<dbReference type="GO" id="GO:0008233">
    <property type="term" value="F:peptidase activity"/>
    <property type="evidence" value="ECO:0007669"/>
    <property type="project" value="UniProtKB-KW"/>
</dbReference>
<feature type="coiled-coil region" evidence="5">
    <location>
        <begin position="199"/>
        <end position="233"/>
    </location>
</feature>
<keyword evidence="5" id="KW-0175">Coiled coil</keyword>
<sequence>MESLSPQVVSAAKLPILNPNEFDLWKMRIKQYFLMTDYSLLEVILNCDSPAPTRVIEGVVQPVSPTTAEQRTHALTWRNKTDLEEQNLDDLFNNRKIYEAEVKRSSSVSTSTQNIAFVSSSNTDSTNEPIDADDIKEMDLKWQMAMLTVRARRFLQRTGRNLRANGPTSIGFDMSKAEEKPTNYALMVFISSSSSSSDNERRDNALVVLRQNLEKAEQERDDLKLKLEKFQTSSKNLSQLLASQTNDKTGLGYNTYVFTRFMFDYDKYFTSKSDESLPPSPIYDRYQSEDGYHAVPPPYTGTFMPPKLDLVFHNAPNVNETAHTAFNIELSPTQPDTNLSHTQRPSEPIIEDWVFDLEDDYKAEISQNAPSFVQPTKQVKTPRPSVKTIETSIPTANHKIAIPKPKNNGNQRNRKACFVFVLTKSKLTTTARLVTTAVPKPHVTRPRPAKPIVIKPHLPPRRNINRSLSPKASNFPPKVTAVTTPMVNAAKGNWGNPQHALKDKGVIDSRCSRHMTGNMSYLSDFEELNGGYVAFGGNPKGGKISGKDKIKTGKLDFDDFYFVKKLKFNLFSVSQMCDKKNNVLFTNTKCLDLSPEFKLPDENQVLLRVLRENNMYNVNLKNIVPSGDLTCLFAKATLDESKLWHRRLSHINFKTMNKLFCGMNGIKREFSVPKTPQQNGIAERKNRILIEATRTMLADSLLHVSFWAEAVNTACYVQNRVLVTKPQNKTPYELLLARTHNIGFMRPFGCHVTILNTIDPLGKFDGKVDERFLVGYYVSSKAFRNTDGDAAFNDKVLEFEGRKPQSEVYVSPSSSAQTKKHDHKIKREAKVPAVEQLFTNSTNTFSAAGPSNTAVNVGAEADFTNLKTSITVSPTPTTRVHRDHLVTQIIGDLSSAIQTRSMTRVAKDQGGLSQINNDDFHTCTKWVFRNKKDERGIVVRNKARLVAQGHTQEEGIDYEEFFAPVARIEAIRLFLAYASFMGFMVYQMDVKSAFLYGTIAKEVYVCQPSGFEDPDYPDKRGKIDQTLFIKRQKAGSESSPPMLNKENYVPWSSCLLRYAKSRPNGKLIYNSIINGPYVRRMIPKPGDINHEVPLNETFHGQTDDELTEKELKQIEADDQAIQTILLSLPEDIYATVDSCETAQKIWLRVQQMMKGSDIGIQEKKAKLFNEWEMFTSNEGESIESYYHRFLKLMYDLKRNKHFPKKIASNLKFLNNLQPEWSRHKEVDELKAERLAKIQDPLALMANSNNPYDFPAPHQDQPSFNQNYMQQPILNTDDITYPTTAINMTLTLMAKAFKLNYSTPTNNNQRISSNTRNRQIAQPGMNMGQDRQMQMVGGNANLNGNGNLVASHAEGNAAGQNGNQIRCYNCRGVGHFARNCKVRPRRRDVAYLQTQLLIAQKEEVGIQLQAEEFDLMAAAADLDEIEEVNANCIFVGLLFVLILLIFQLLALELMLPW</sequence>
<keyword evidence="4" id="KW-0862">Zinc</keyword>
<evidence type="ECO:0000256" key="7">
    <source>
        <dbReference type="SAM" id="Phobius"/>
    </source>
</evidence>
<dbReference type="GO" id="GO:0003676">
    <property type="term" value="F:nucleic acid binding"/>
    <property type="evidence" value="ECO:0007669"/>
    <property type="project" value="InterPro"/>
</dbReference>
<keyword evidence="4" id="KW-0863">Zinc-finger</keyword>
<dbReference type="SUPFAM" id="SSF57756">
    <property type="entry name" value="Retrovirus zinc finger-like domains"/>
    <property type="match status" value="1"/>
</dbReference>
<name>A0A6L2MT48_TANCI</name>
<organism evidence="10">
    <name type="scientific">Tanacetum cinerariifolium</name>
    <name type="common">Dalmatian daisy</name>
    <name type="synonym">Chrysanthemum cinerariifolium</name>
    <dbReference type="NCBI Taxonomy" id="118510"/>
    <lineage>
        <taxon>Eukaryota</taxon>
        <taxon>Viridiplantae</taxon>
        <taxon>Streptophyta</taxon>
        <taxon>Embryophyta</taxon>
        <taxon>Tracheophyta</taxon>
        <taxon>Spermatophyta</taxon>
        <taxon>Magnoliopsida</taxon>
        <taxon>eudicotyledons</taxon>
        <taxon>Gunneridae</taxon>
        <taxon>Pentapetalae</taxon>
        <taxon>asterids</taxon>
        <taxon>campanulids</taxon>
        <taxon>Asterales</taxon>
        <taxon>Asteraceae</taxon>
        <taxon>Asteroideae</taxon>
        <taxon>Anthemideae</taxon>
        <taxon>Anthemidinae</taxon>
        <taxon>Tanacetum</taxon>
    </lineage>
</organism>
<dbReference type="InterPro" id="IPR001584">
    <property type="entry name" value="Integrase_cat-core"/>
</dbReference>
<gene>
    <name evidence="10" type="ORF">Tci_048495</name>
</gene>
<dbReference type="PROSITE" id="PS50158">
    <property type="entry name" value="ZF_CCHC"/>
    <property type="match status" value="1"/>
</dbReference>
<dbReference type="SUPFAM" id="SSF53098">
    <property type="entry name" value="Ribonuclease H-like"/>
    <property type="match status" value="1"/>
</dbReference>
<evidence type="ECO:0000313" key="10">
    <source>
        <dbReference type="EMBL" id="GEU76517.1"/>
    </source>
</evidence>
<dbReference type="SMART" id="SM00343">
    <property type="entry name" value="ZnF_C2HC"/>
    <property type="match status" value="1"/>
</dbReference>
<dbReference type="GO" id="GO:0008270">
    <property type="term" value="F:zinc ion binding"/>
    <property type="evidence" value="ECO:0007669"/>
    <property type="project" value="UniProtKB-KW"/>
</dbReference>
<keyword evidence="7" id="KW-0472">Membrane</keyword>
<dbReference type="PROSITE" id="PS50994">
    <property type="entry name" value="INTEGRASE"/>
    <property type="match status" value="1"/>
</dbReference>
<proteinExistence type="predicted"/>
<dbReference type="Pfam" id="PF07727">
    <property type="entry name" value="RVT_2"/>
    <property type="match status" value="1"/>
</dbReference>
<reference evidence="10" key="1">
    <citation type="journal article" date="2019" name="Sci. Rep.">
        <title>Draft genome of Tanacetum cinerariifolium, the natural source of mosquito coil.</title>
        <authorList>
            <person name="Yamashiro T."/>
            <person name="Shiraishi A."/>
            <person name="Satake H."/>
            <person name="Nakayama K."/>
        </authorList>
    </citation>
    <scope>NUCLEOTIDE SEQUENCE</scope>
</reference>
<protein>
    <submittedName>
        <fullName evidence="10">Ribonuclease H-like domain-containing protein</fullName>
    </submittedName>
</protein>
<dbReference type="GO" id="GO:0015074">
    <property type="term" value="P:DNA integration"/>
    <property type="evidence" value="ECO:0007669"/>
    <property type="project" value="InterPro"/>
</dbReference>
<feature type="domain" description="CCHC-type" evidence="8">
    <location>
        <begin position="1365"/>
        <end position="1380"/>
    </location>
</feature>
<dbReference type="InterPro" id="IPR036397">
    <property type="entry name" value="RNaseH_sf"/>
</dbReference>
<dbReference type="Gene3D" id="3.30.420.10">
    <property type="entry name" value="Ribonuclease H-like superfamily/Ribonuclease H"/>
    <property type="match status" value="1"/>
</dbReference>
<feature type="region of interest" description="Disordered" evidence="6">
    <location>
        <begin position="441"/>
        <end position="477"/>
    </location>
</feature>
<dbReference type="InterPro" id="IPR013103">
    <property type="entry name" value="RVT_2"/>
</dbReference>
<dbReference type="InterPro" id="IPR054722">
    <property type="entry name" value="PolX-like_BBD"/>
</dbReference>
<dbReference type="InterPro" id="IPR036875">
    <property type="entry name" value="Znf_CCHC_sf"/>
</dbReference>
<keyword evidence="1" id="KW-0645">Protease</keyword>
<dbReference type="Pfam" id="PF22936">
    <property type="entry name" value="Pol_BBD"/>
    <property type="match status" value="1"/>
</dbReference>
<dbReference type="InterPro" id="IPR039537">
    <property type="entry name" value="Retrotran_Ty1/copia-like"/>
</dbReference>
<dbReference type="Gene3D" id="4.10.60.10">
    <property type="entry name" value="Zinc finger, CCHC-type"/>
    <property type="match status" value="1"/>
</dbReference>
<dbReference type="InterPro" id="IPR025724">
    <property type="entry name" value="GAG-pre-integrase_dom"/>
</dbReference>
<dbReference type="EMBL" id="BKCJ010007295">
    <property type="protein sequence ID" value="GEU76517.1"/>
    <property type="molecule type" value="Genomic_DNA"/>
</dbReference>
<dbReference type="Pfam" id="PF00098">
    <property type="entry name" value="zf-CCHC"/>
    <property type="match status" value="1"/>
</dbReference>
<evidence type="ECO:0000259" key="9">
    <source>
        <dbReference type="PROSITE" id="PS50994"/>
    </source>
</evidence>
<dbReference type="GO" id="GO:0006508">
    <property type="term" value="P:proteolysis"/>
    <property type="evidence" value="ECO:0007669"/>
    <property type="project" value="UniProtKB-KW"/>
</dbReference>
<evidence type="ECO:0000256" key="4">
    <source>
        <dbReference type="PROSITE-ProRule" id="PRU00047"/>
    </source>
</evidence>
<feature type="domain" description="Integrase catalytic" evidence="9">
    <location>
        <begin position="639"/>
        <end position="739"/>
    </location>
</feature>
<evidence type="ECO:0000259" key="8">
    <source>
        <dbReference type="PROSITE" id="PS50158"/>
    </source>
</evidence>
<comment type="caution">
    <text evidence="10">The sequence shown here is derived from an EMBL/GenBank/DDBJ whole genome shotgun (WGS) entry which is preliminary data.</text>
</comment>
<dbReference type="PANTHER" id="PTHR42648:SF32">
    <property type="entry name" value="RIBONUCLEASE H-LIKE DOMAIN, GAG-PRE-INTEGRASE DOMAIN PROTEIN-RELATED"/>
    <property type="match status" value="1"/>
</dbReference>
<evidence type="ECO:0000256" key="3">
    <source>
        <dbReference type="ARBA" id="ARBA00022801"/>
    </source>
</evidence>
<evidence type="ECO:0000256" key="6">
    <source>
        <dbReference type="SAM" id="MobiDB-lite"/>
    </source>
</evidence>
<dbReference type="InterPro" id="IPR001878">
    <property type="entry name" value="Znf_CCHC"/>
</dbReference>
<keyword evidence="7" id="KW-1133">Transmembrane helix</keyword>
<accession>A0A6L2MT48</accession>
<dbReference type="Pfam" id="PF14223">
    <property type="entry name" value="Retrotran_gag_2"/>
    <property type="match status" value="1"/>
</dbReference>
<evidence type="ECO:0000256" key="2">
    <source>
        <dbReference type="ARBA" id="ARBA00022723"/>
    </source>
</evidence>
<evidence type="ECO:0000256" key="1">
    <source>
        <dbReference type="ARBA" id="ARBA00022670"/>
    </source>
</evidence>
<evidence type="ECO:0000256" key="5">
    <source>
        <dbReference type="SAM" id="Coils"/>
    </source>
</evidence>
<keyword evidence="3" id="KW-0378">Hydrolase</keyword>